<dbReference type="InterPro" id="IPR025312">
    <property type="entry name" value="DUF4216"/>
</dbReference>
<organism evidence="3 4">
    <name type="scientific">Vitis vinifera</name>
    <name type="common">Grape</name>
    <dbReference type="NCBI Taxonomy" id="29760"/>
    <lineage>
        <taxon>Eukaryota</taxon>
        <taxon>Viridiplantae</taxon>
        <taxon>Streptophyta</taxon>
        <taxon>Embryophyta</taxon>
        <taxon>Tracheophyta</taxon>
        <taxon>Spermatophyta</taxon>
        <taxon>Magnoliopsida</taxon>
        <taxon>eudicotyledons</taxon>
        <taxon>Gunneridae</taxon>
        <taxon>Pentapetalae</taxon>
        <taxon>rosids</taxon>
        <taxon>Vitales</taxon>
        <taxon>Vitaceae</taxon>
        <taxon>Viteae</taxon>
        <taxon>Vitis</taxon>
    </lineage>
</organism>
<comment type="caution">
    <text evidence="3">The sequence shown here is derived from an EMBL/GenBank/DDBJ whole genome shotgun (WGS) entry which is preliminary data.</text>
</comment>
<reference evidence="3 4" key="1">
    <citation type="journal article" date="2018" name="PLoS Genet.">
        <title>Population sequencing reveals clonal diversity and ancestral inbreeding in the grapevine cultivar Chardonnay.</title>
        <authorList>
            <person name="Roach M.J."/>
            <person name="Johnson D.L."/>
            <person name="Bohlmann J."/>
            <person name="van Vuuren H.J."/>
            <person name="Jones S.J."/>
            <person name="Pretorius I.S."/>
            <person name="Schmidt S.A."/>
            <person name="Borneman A.R."/>
        </authorList>
    </citation>
    <scope>NUCLEOTIDE SEQUENCE [LARGE SCALE GENOMIC DNA]</scope>
    <source>
        <strain evidence="4">cv. Chardonnay</strain>
        <tissue evidence="3">Leaf</tissue>
    </source>
</reference>
<dbReference type="PANTHER" id="PTHR48258">
    <property type="entry name" value="DUF4218 DOMAIN-CONTAINING PROTEIN-RELATED"/>
    <property type="match status" value="1"/>
</dbReference>
<proteinExistence type="predicted"/>
<dbReference type="AlphaFoldDB" id="A0A438BL33"/>
<dbReference type="Pfam" id="PF13952">
    <property type="entry name" value="DUF4216"/>
    <property type="match status" value="1"/>
</dbReference>
<evidence type="ECO:0000259" key="1">
    <source>
        <dbReference type="Pfam" id="PF13952"/>
    </source>
</evidence>
<dbReference type="EMBL" id="QGNW01002736">
    <property type="protein sequence ID" value="RVW11687.1"/>
    <property type="molecule type" value="Genomic_DNA"/>
</dbReference>
<dbReference type="Proteomes" id="UP000288805">
    <property type="component" value="Unassembled WGS sequence"/>
</dbReference>
<sequence length="303" mass="34927">MLHLTMPLVRGVKLCGPVYLRWMQPCERFMKVLKRYAQNRNRPEGCIVECYIAEKAIEFCTEYLSNVDAIRIPVSVNINQKVGAPIPGGQVVIVDSNLWLHAYHYVLENTTIVQPYIELKLKLVTMNLSLETLKWIAHGPSHYVSKYHGYVIIGCRYHNKERDDLRATQNSEDLDYTMFRIPVFKCDWVDNKNGIKVDDLGFTLVDFNKIAHESDPFILASQAKQVHYVQDQLDPRWLVVLSTPQKGFLDKERGDDLVDNSIEHHPFIGTFLEVEAFDAMDDSDAICIRGDYEGIWIDNKSSM</sequence>
<protein>
    <recommendedName>
        <fullName evidence="5">DUF4218 domain-containing protein</fullName>
    </recommendedName>
</protein>
<evidence type="ECO:0000313" key="4">
    <source>
        <dbReference type="Proteomes" id="UP000288805"/>
    </source>
</evidence>
<gene>
    <name evidence="3" type="ORF">CK203_103464</name>
</gene>
<dbReference type="InterPro" id="IPR025452">
    <property type="entry name" value="DUF4218"/>
</dbReference>
<name>A0A438BL33_VITVI</name>
<accession>A0A438BL33</accession>
<dbReference type="PANTHER" id="PTHR48258:SF9">
    <property type="entry name" value="OS01G0348150 PROTEIN"/>
    <property type="match status" value="1"/>
</dbReference>
<dbReference type="Pfam" id="PF13960">
    <property type="entry name" value="DUF4218"/>
    <property type="match status" value="1"/>
</dbReference>
<feature type="domain" description="DUF4218" evidence="2">
    <location>
        <begin position="1"/>
        <end position="69"/>
    </location>
</feature>
<evidence type="ECO:0000259" key="2">
    <source>
        <dbReference type="Pfam" id="PF13960"/>
    </source>
</evidence>
<feature type="domain" description="DUF4216" evidence="1">
    <location>
        <begin position="174"/>
        <end position="240"/>
    </location>
</feature>
<evidence type="ECO:0008006" key="5">
    <source>
        <dbReference type="Google" id="ProtNLM"/>
    </source>
</evidence>
<evidence type="ECO:0000313" key="3">
    <source>
        <dbReference type="EMBL" id="RVW11687.1"/>
    </source>
</evidence>